<dbReference type="InterPro" id="IPR005238">
    <property type="entry name" value="ComB-like"/>
</dbReference>
<sequence>MTASFGWPAAGQGVSFGWGPVEARALAPAAACVVVVDVLSFTTAVGVAVEGGTAVHPYRWRDASARAYARERDAVLAVGRREADAAHPWSLSPAALRAAPAPDRLVLPSPNGSTIAVEAAAGRATVVAAALRNRTAVAHWLAARGHGSAERPLAVIAAGERWPDGSLRPALEDLLGAGAVLAALRAAVPGLTLTPEATAAATLWDATEDPAAALRGCDSGRELYEYGYPQDVEVAAETDSSTTVPVLVDGAFQEAP</sequence>
<dbReference type="GO" id="GO:0000287">
    <property type="term" value="F:magnesium ion binding"/>
    <property type="evidence" value="ECO:0007669"/>
    <property type="project" value="InterPro"/>
</dbReference>
<keyword evidence="6" id="KW-0460">Magnesium</keyword>
<keyword evidence="5" id="KW-0378">Hydrolase</keyword>
<evidence type="ECO:0000313" key="9">
    <source>
        <dbReference type="Proteomes" id="UP000265325"/>
    </source>
</evidence>
<organism evidence="8 9">
    <name type="scientific">Streptomyces showdoensis</name>
    <dbReference type="NCBI Taxonomy" id="68268"/>
    <lineage>
        <taxon>Bacteria</taxon>
        <taxon>Bacillati</taxon>
        <taxon>Actinomycetota</taxon>
        <taxon>Actinomycetes</taxon>
        <taxon>Kitasatosporales</taxon>
        <taxon>Streptomycetaceae</taxon>
        <taxon>Streptomyces</taxon>
    </lineage>
</organism>
<dbReference type="Proteomes" id="UP000265325">
    <property type="component" value="Unassembled WGS sequence"/>
</dbReference>
<evidence type="ECO:0000256" key="3">
    <source>
        <dbReference type="ARBA" id="ARBA00012953"/>
    </source>
</evidence>
<evidence type="ECO:0000313" key="8">
    <source>
        <dbReference type="EMBL" id="KKZ70986.1"/>
    </source>
</evidence>
<protein>
    <recommendedName>
        <fullName evidence="4">Probable 2-phosphosulfolactate phosphatase</fullName>
        <ecNumber evidence="3">3.1.3.71</ecNumber>
    </recommendedName>
</protein>
<dbReference type="GO" id="GO:0050545">
    <property type="term" value="F:sulfopyruvate decarboxylase activity"/>
    <property type="evidence" value="ECO:0007669"/>
    <property type="project" value="TreeGrafter"/>
</dbReference>
<comment type="cofactor">
    <cofactor evidence="1">
        <name>Mg(2+)</name>
        <dbReference type="ChEBI" id="CHEBI:18420"/>
    </cofactor>
</comment>
<dbReference type="RefSeq" id="WP_046910473.1">
    <property type="nucleotide sequence ID" value="NZ_BAAAXG010000012.1"/>
</dbReference>
<comment type="catalytic activity">
    <reaction evidence="7">
        <text>(2R)-O-phospho-3-sulfolactate + H2O = (2R)-3-sulfolactate + phosphate</text>
        <dbReference type="Rhea" id="RHEA:23416"/>
        <dbReference type="ChEBI" id="CHEBI:15377"/>
        <dbReference type="ChEBI" id="CHEBI:15597"/>
        <dbReference type="ChEBI" id="CHEBI:43474"/>
        <dbReference type="ChEBI" id="CHEBI:58738"/>
        <dbReference type="EC" id="3.1.3.71"/>
    </reaction>
</comment>
<evidence type="ECO:0000256" key="7">
    <source>
        <dbReference type="ARBA" id="ARBA00033711"/>
    </source>
</evidence>
<dbReference type="AlphaFoldDB" id="A0A2P2GHI8"/>
<evidence type="ECO:0000256" key="2">
    <source>
        <dbReference type="ARBA" id="ARBA00009997"/>
    </source>
</evidence>
<evidence type="ECO:0000256" key="1">
    <source>
        <dbReference type="ARBA" id="ARBA00001946"/>
    </source>
</evidence>
<comment type="caution">
    <text evidence="8">The sequence shown here is derived from an EMBL/GenBank/DDBJ whole genome shotgun (WGS) entry which is preliminary data.</text>
</comment>
<dbReference type="EMBL" id="LAQS01000046">
    <property type="protein sequence ID" value="KKZ70986.1"/>
    <property type="molecule type" value="Genomic_DNA"/>
</dbReference>
<dbReference type="EC" id="3.1.3.71" evidence="3"/>
<dbReference type="InterPro" id="IPR036702">
    <property type="entry name" value="ComB-like_sf"/>
</dbReference>
<evidence type="ECO:0000256" key="6">
    <source>
        <dbReference type="ARBA" id="ARBA00022842"/>
    </source>
</evidence>
<keyword evidence="9" id="KW-1185">Reference proteome</keyword>
<reference evidence="8 9" key="1">
    <citation type="submission" date="2015-05" db="EMBL/GenBank/DDBJ databases">
        <title>Draft Genome assembly of Streptomyces showdoensis.</title>
        <authorList>
            <person name="Thapa K.K."/>
            <person name="Metsa-Ketela M."/>
        </authorList>
    </citation>
    <scope>NUCLEOTIDE SEQUENCE [LARGE SCALE GENOMIC DNA]</scope>
    <source>
        <strain evidence="8 9">ATCC 15227</strain>
    </source>
</reference>
<evidence type="ECO:0000256" key="4">
    <source>
        <dbReference type="ARBA" id="ARBA00021948"/>
    </source>
</evidence>
<keyword evidence="8" id="KW-0449">Lipoprotein</keyword>
<gene>
    <name evidence="8" type="ORF">VO63_26285</name>
</gene>
<dbReference type="GO" id="GO:0050532">
    <property type="term" value="F:2-phosphosulfolactate phosphatase activity"/>
    <property type="evidence" value="ECO:0007669"/>
    <property type="project" value="UniProtKB-EC"/>
</dbReference>
<accession>A0A2P2GHI8</accession>
<name>A0A2P2GHI8_STREW</name>
<dbReference type="OrthoDB" id="8588453at2"/>
<dbReference type="PANTHER" id="PTHR37311">
    <property type="entry name" value="2-PHOSPHOSULFOLACTATE PHOSPHATASE-RELATED"/>
    <property type="match status" value="1"/>
</dbReference>
<dbReference type="Pfam" id="PF04029">
    <property type="entry name" value="2-ph_phosp"/>
    <property type="match status" value="1"/>
</dbReference>
<dbReference type="PANTHER" id="PTHR37311:SF1">
    <property type="entry name" value="2-PHOSPHOSULFOLACTATE PHOSPHATASE-RELATED"/>
    <property type="match status" value="1"/>
</dbReference>
<dbReference type="Gene3D" id="3.90.1560.10">
    <property type="entry name" value="ComB-like"/>
    <property type="match status" value="1"/>
</dbReference>
<comment type="similarity">
    <text evidence="2">Belongs to the ComB family.</text>
</comment>
<evidence type="ECO:0000256" key="5">
    <source>
        <dbReference type="ARBA" id="ARBA00022801"/>
    </source>
</evidence>
<dbReference type="SUPFAM" id="SSF142823">
    <property type="entry name" value="ComB-like"/>
    <property type="match status" value="1"/>
</dbReference>
<proteinExistence type="inferred from homology"/>